<dbReference type="Proteomes" id="UP000501237">
    <property type="component" value="Chromosome"/>
</dbReference>
<dbReference type="Pfam" id="PF13801">
    <property type="entry name" value="Metal_resist"/>
    <property type="match status" value="1"/>
</dbReference>
<name>A0A679GP41_9GAMM</name>
<sequence>MKRTGLLATALLLSLAANAFLVGWLIARPATPALAFGLQSQPMRQLMARVEALPDAQRSEVSAIISTHAPELRRLASANRDNRRQLLKQLAADPLDRSAIENGFARQRQATGELQAAAQAMLLEIAERLPAEQRHQLLERPLLAR</sequence>
<comment type="similarity">
    <text evidence="1">Belongs to the ZraP family.</text>
</comment>
<dbReference type="GeneID" id="57398494"/>
<keyword evidence="4" id="KW-0732">Signal</keyword>
<proteinExistence type="inferred from homology"/>
<organism evidence="5 6">
    <name type="scientific">Metapseudomonas otitidis</name>
    <dbReference type="NCBI Taxonomy" id="319939"/>
    <lineage>
        <taxon>Bacteria</taxon>
        <taxon>Pseudomonadati</taxon>
        <taxon>Pseudomonadota</taxon>
        <taxon>Gammaproteobacteria</taxon>
        <taxon>Pseudomonadales</taxon>
        <taxon>Pseudomonadaceae</taxon>
        <taxon>Metapseudomonas</taxon>
    </lineage>
</organism>
<dbReference type="InterPro" id="IPR025961">
    <property type="entry name" value="Metal_resist"/>
</dbReference>
<dbReference type="EMBL" id="AP022642">
    <property type="protein sequence ID" value="BCA29299.1"/>
    <property type="molecule type" value="Genomic_DNA"/>
</dbReference>
<dbReference type="RefSeq" id="WP_172433936.1">
    <property type="nucleotide sequence ID" value="NZ_AP022642.1"/>
</dbReference>
<protein>
    <recommendedName>
        <fullName evidence="2">Signaling pathway modulator ZraP</fullName>
    </recommendedName>
    <alternativeName>
        <fullName evidence="3">Zinc resistance-associated protein</fullName>
    </alternativeName>
</protein>
<evidence type="ECO:0000256" key="3">
    <source>
        <dbReference type="ARBA" id="ARBA00045001"/>
    </source>
</evidence>
<dbReference type="KEGG" id="poj:PtoMrB4_32760"/>
<dbReference type="AlphaFoldDB" id="A0A679GP41"/>
<reference evidence="5 6" key="1">
    <citation type="journal article" date="2020" name="Microbiol. Resour. Announc.">
        <title>Complete genome sequence of Pseudomonas otitidis strain MrB4, isolated from Lake Biwa in Japan.</title>
        <authorList>
            <person name="Miyazaki K."/>
            <person name="Hase E."/>
            <person name="Maruya T."/>
        </authorList>
    </citation>
    <scope>NUCLEOTIDE SEQUENCE [LARGE SCALE GENOMIC DNA]</scope>
    <source>
        <strain evidence="5 6">MrB4</strain>
    </source>
</reference>
<evidence type="ECO:0000256" key="1">
    <source>
        <dbReference type="ARBA" id="ARBA00044945"/>
    </source>
</evidence>
<gene>
    <name evidence="5" type="ORF">PtoMrB4_32760</name>
</gene>
<accession>A0A679GP41</accession>
<feature type="signal peptide" evidence="4">
    <location>
        <begin position="1"/>
        <end position="19"/>
    </location>
</feature>
<evidence type="ECO:0000256" key="2">
    <source>
        <dbReference type="ARBA" id="ARBA00044983"/>
    </source>
</evidence>
<evidence type="ECO:0000313" key="6">
    <source>
        <dbReference type="Proteomes" id="UP000501237"/>
    </source>
</evidence>
<evidence type="ECO:0000256" key="4">
    <source>
        <dbReference type="SAM" id="SignalP"/>
    </source>
</evidence>
<feature type="chain" id="PRO_5025444690" description="Signaling pathway modulator ZraP" evidence="4">
    <location>
        <begin position="20"/>
        <end position="145"/>
    </location>
</feature>
<dbReference type="Gene3D" id="1.20.120.1490">
    <property type="match status" value="1"/>
</dbReference>
<evidence type="ECO:0000313" key="5">
    <source>
        <dbReference type="EMBL" id="BCA29299.1"/>
    </source>
</evidence>